<dbReference type="GO" id="GO:0042910">
    <property type="term" value="F:xenobiotic transmembrane transporter activity"/>
    <property type="evidence" value="ECO:0007669"/>
    <property type="project" value="InterPro"/>
</dbReference>
<keyword evidence="4 6" id="KW-1133">Transmembrane helix</keyword>
<reference evidence="7 8" key="1">
    <citation type="submission" date="2020-06" db="EMBL/GenBank/DDBJ databases">
        <authorList>
            <consortium name="Wellcome Sanger Institute Data Sharing"/>
        </authorList>
    </citation>
    <scope>NUCLEOTIDE SEQUENCE [LARGE SCALE GENOMIC DNA]</scope>
</reference>
<feature type="transmembrane region" description="Helical" evidence="6">
    <location>
        <begin position="260"/>
        <end position="281"/>
    </location>
</feature>
<feature type="transmembrane region" description="Helical" evidence="6">
    <location>
        <begin position="215"/>
        <end position="239"/>
    </location>
</feature>
<dbReference type="Ensembl" id="ENSDCDT00010000767.1">
    <property type="protein sequence ID" value="ENSDCDP00010000738.1"/>
    <property type="gene ID" value="ENSDCDG00010000387.1"/>
</dbReference>
<feature type="transmembrane region" description="Helical" evidence="6">
    <location>
        <begin position="124"/>
        <end position="143"/>
    </location>
</feature>
<dbReference type="Pfam" id="PF01554">
    <property type="entry name" value="MatE"/>
    <property type="match status" value="2"/>
</dbReference>
<evidence type="ECO:0000256" key="6">
    <source>
        <dbReference type="RuleBase" id="RU004914"/>
    </source>
</evidence>
<evidence type="ECO:0000256" key="1">
    <source>
        <dbReference type="ARBA" id="ARBA00004141"/>
    </source>
</evidence>
<evidence type="ECO:0000313" key="8">
    <source>
        <dbReference type="Proteomes" id="UP000694580"/>
    </source>
</evidence>
<feature type="transmembrane region" description="Helical" evidence="6">
    <location>
        <begin position="293"/>
        <end position="312"/>
    </location>
</feature>
<comment type="subcellular location">
    <subcellularLocation>
        <location evidence="1">Membrane</location>
        <topology evidence="1">Multi-pass membrane protein</topology>
    </subcellularLocation>
</comment>
<dbReference type="PANTHER" id="PTHR11206">
    <property type="entry name" value="MULTIDRUG RESISTANCE PROTEIN"/>
    <property type="match status" value="1"/>
</dbReference>
<dbReference type="CDD" id="cd13132">
    <property type="entry name" value="MATE_eukaryotic"/>
    <property type="match status" value="1"/>
</dbReference>
<proteinExistence type="inferred from homology"/>
<dbReference type="AlphaFoldDB" id="A0AAY3ZUL1"/>
<keyword evidence="3 6" id="KW-0812">Transmembrane</keyword>
<evidence type="ECO:0000256" key="4">
    <source>
        <dbReference type="ARBA" id="ARBA00022989"/>
    </source>
</evidence>
<evidence type="ECO:0000256" key="5">
    <source>
        <dbReference type="ARBA" id="ARBA00023136"/>
    </source>
</evidence>
<feature type="transmembrane region" description="Helical" evidence="6">
    <location>
        <begin position="429"/>
        <end position="450"/>
    </location>
</feature>
<accession>A0AAY3ZUL1</accession>
<reference evidence="7" key="2">
    <citation type="submission" date="2025-08" db="UniProtKB">
        <authorList>
            <consortium name="Ensembl"/>
        </authorList>
    </citation>
    <scope>IDENTIFICATION</scope>
</reference>
<evidence type="ECO:0000256" key="3">
    <source>
        <dbReference type="ARBA" id="ARBA00022692"/>
    </source>
</evidence>
<reference evidence="7" key="3">
    <citation type="submission" date="2025-09" db="UniProtKB">
        <authorList>
            <consortium name="Ensembl"/>
        </authorList>
    </citation>
    <scope>IDENTIFICATION</scope>
</reference>
<organism evidence="7 8">
    <name type="scientific">Denticeps clupeoides</name>
    <name type="common">denticle herring</name>
    <dbReference type="NCBI Taxonomy" id="299321"/>
    <lineage>
        <taxon>Eukaryota</taxon>
        <taxon>Metazoa</taxon>
        <taxon>Chordata</taxon>
        <taxon>Craniata</taxon>
        <taxon>Vertebrata</taxon>
        <taxon>Euteleostomi</taxon>
        <taxon>Actinopterygii</taxon>
        <taxon>Neopterygii</taxon>
        <taxon>Teleostei</taxon>
        <taxon>Clupei</taxon>
        <taxon>Clupeiformes</taxon>
        <taxon>Denticipitoidei</taxon>
        <taxon>Denticipitidae</taxon>
        <taxon>Denticeps</taxon>
    </lineage>
</organism>
<evidence type="ECO:0000313" key="7">
    <source>
        <dbReference type="Ensembl" id="ENSDCDP00010000738.1"/>
    </source>
</evidence>
<dbReference type="GO" id="GO:1990961">
    <property type="term" value="P:xenobiotic detoxification by transmembrane export across the plasma membrane"/>
    <property type="evidence" value="ECO:0007669"/>
    <property type="project" value="InterPro"/>
</dbReference>
<dbReference type="NCBIfam" id="TIGR00797">
    <property type="entry name" value="matE"/>
    <property type="match status" value="1"/>
</dbReference>
<keyword evidence="8" id="KW-1185">Reference proteome</keyword>
<comment type="similarity">
    <text evidence="2 6">Belongs to the multi antimicrobial extrusion (MATE) (TC 2.A.66.1) family.</text>
</comment>
<feature type="transmembrane region" description="Helical" evidence="6">
    <location>
        <begin position="333"/>
        <end position="353"/>
    </location>
</feature>
<feature type="transmembrane region" description="Helical" evidence="6">
    <location>
        <begin position="186"/>
        <end position="209"/>
    </location>
</feature>
<dbReference type="GeneTree" id="ENSGT00940000163234"/>
<feature type="transmembrane region" description="Helical" evidence="6">
    <location>
        <begin position="406"/>
        <end position="423"/>
    </location>
</feature>
<dbReference type="Proteomes" id="UP000694580">
    <property type="component" value="Chromosome 1"/>
</dbReference>
<name>A0AAY3ZUL1_9TELE</name>
<sequence length="552" mass="60544">CSAKHTHTHTHTHTETKEKNDLRSVCSRCLRRARNLIPIGYKQEVVQLFKIAVPVCTSQLAGYSTYFISTVFCGHLGRTELAGVALANAVRNLHMNIRSNYAYASATNHNTTFGSGNLKRVGVILQRAILISLLTCLLCWTALLNSEYILMAFREDPEVIREMTVYCFSQAIFLVQLQVKYLQNQGIVWPLCITDIFALIISALSNYIFLYVLNLGVAGSAAANVISQYSLATMIFLYIQWKGLHKDTWGGWSKDCLQEWGAYMCLAIPSLVMVCLEWWTYEIGEFLSIVYELATMAYMFPGGFGVAASVRVGTALGSGDTEQAKLSAQMSMACAVSVSLVIAVVFGTTKDIITYIFSSDEHLRKRVSEVMVIYAPLHLIDATAAAAGCTVRALGKQKIGAICNVFGYYGLGLPIGASLMFAAKQGVMGLWTGLFVGVLVQTVIIVVYLIKLNWKKATQEVSACDLVCGQILSFCNFPTDKLQEVPSENTSTSLPYTENEILSDTVDHGAVTTVGEPLSNKDLALRRGMTLGVILIIFTAGVITHVLLTRKD</sequence>
<dbReference type="InterPro" id="IPR045069">
    <property type="entry name" value="MATE_euk"/>
</dbReference>
<evidence type="ECO:0000256" key="2">
    <source>
        <dbReference type="ARBA" id="ARBA00010199"/>
    </source>
</evidence>
<dbReference type="InterPro" id="IPR002528">
    <property type="entry name" value="MATE_fam"/>
</dbReference>
<feature type="transmembrane region" description="Helical" evidence="6">
    <location>
        <begin position="528"/>
        <end position="548"/>
    </location>
</feature>
<dbReference type="GO" id="GO:0016020">
    <property type="term" value="C:membrane"/>
    <property type="evidence" value="ECO:0007669"/>
    <property type="project" value="UniProtKB-SubCell"/>
</dbReference>
<dbReference type="GO" id="GO:0015297">
    <property type="term" value="F:antiporter activity"/>
    <property type="evidence" value="ECO:0007669"/>
    <property type="project" value="InterPro"/>
</dbReference>
<keyword evidence="5 6" id="KW-0472">Membrane</keyword>
<comment type="caution">
    <text evidence="6">Lacks conserved residue(s) required for the propagation of feature annotation.</text>
</comment>
<gene>
    <name evidence="7" type="primary">LOC114792744</name>
</gene>
<protein>
    <recommendedName>
        <fullName evidence="6">Multidrug and toxin extrusion protein</fullName>
    </recommendedName>
</protein>